<evidence type="ECO:0000313" key="2">
    <source>
        <dbReference type="Proteomes" id="UP000675920"/>
    </source>
</evidence>
<keyword evidence="1" id="KW-0732">Signal</keyword>
<dbReference type="SUPFAM" id="SSF53850">
    <property type="entry name" value="Periplasmic binding protein-like II"/>
    <property type="match status" value="1"/>
</dbReference>
<evidence type="ECO:0000256" key="1">
    <source>
        <dbReference type="ARBA" id="ARBA00022729"/>
    </source>
</evidence>
<dbReference type="Proteomes" id="UP000675920">
    <property type="component" value="Unplaced"/>
</dbReference>
<keyword evidence="2" id="KW-1185">Reference proteome</keyword>
<dbReference type="Gene3D" id="3.40.190.10">
    <property type="entry name" value="Periplasmic binding protein-like II"/>
    <property type="match status" value="2"/>
</dbReference>
<protein>
    <submittedName>
        <fullName evidence="3">ABC transporter substrate-binding protein</fullName>
    </submittedName>
</protein>
<dbReference type="PANTHER" id="PTHR30006">
    <property type="entry name" value="THIAMINE-BINDING PERIPLASMIC PROTEIN-RELATED"/>
    <property type="match status" value="1"/>
</dbReference>
<accession>A0A8B6X698</accession>
<dbReference type="AlphaFoldDB" id="A0A8B6X698"/>
<name>A0A8B6X698_9BURK</name>
<reference evidence="3" key="3">
    <citation type="submission" date="2025-08" db="UniProtKB">
        <authorList>
            <consortium name="RefSeq"/>
        </authorList>
    </citation>
    <scope>IDENTIFICATION</scope>
</reference>
<sequence length="445" mass="46906">MTFQTSDAVAAAAARGPLRRRLLGLLPAALAAFGARRATAAPARTVRVLTAYPDEVLAAFEAGFEQANPGLHVQWIWRMPHDALPWLSEPGQHGVDVYWSASPRTYAALKQRGAFRKLGIDDAALPASIGRTRIADPDGYFRATEVAGYGWAYDDAALRRLGVAVPRDWPELADPALAGRIALPIPARVGFAPVMVDLVLQAWGWERGWALWSEIAGNARLVDRGATFITDEVGEGRAALGLTIDFFAASAVARGAGIGFGYPLHNGINPGAIAITAGAPDPAAAEAFARFVLSAEGQAILARPAIRKLPVRPEVYRTAAAGSFNPFAAAEAGGMDYDNDLGRPRLGLVAALFQHWLVEGHDELVALWRRVHAAEAAGRDVAAARAALETPPAAAGVADDAALRRAFEQIEGGDAHGPRAVIDGWRDATRAARARAAALVEAAGG</sequence>
<evidence type="ECO:0000313" key="3">
    <source>
        <dbReference type="RefSeq" id="WP_028312721.1"/>
    </source>
</evidence>
<reference evidence="3" key="2">
    <citation type="journal article" date="1994" name="Protein Sci.">
        <title>Sequence relationships between integral inner membrane proteins of binding protein-dependent transport systems: evolution by recurrent gene duplications.</title>
        <authorList>
            <person name="Saurin W."/>
            <person name="Dassa E."/>
        </authorList>
    </citation>
    <scope>NUCLEOTIDE SEQUENCE</scope>
</reference>
<dbReference type="PANTHER" id="PTHR30006:SF24">
    <property type="entry name" value="SLL0237 PROTEIN"/>
    <property type="match status" value="1"/>
</dbReference>
<proteinExistence type="predicted"/>
<dbReference type="Pfam" id="PF13343">
    <property type="entry name" value="SBP_bac_6"/>
    <property type="match status" value="1"/>
</dbReference>
<dbReference type="OrthoDB" id="366726at2"/>
<organism evidence="2 3">
    <name type="scientific">Derxia gummosa DSM 723</name>
    <dbReference type="NCBI Taxonomy" id="1121388"/>
    <lineage>
        <taxon>Bacteria</taxon>
        <taxon>Pseudomonadati</taxon>
        <taxon>Pseudomonadota</taxon>
        <taxon>Betaproteobacteria</taxon>
        <taxon>Burkholderiales</taxon>
        <taxon>Alcaligenaceae</taxon>
        <taxon>Derxia</taxon>
    </lineage>
</organism>
<dbReference type="RefSeq" id="WP_028312721.1">
    <property type="nucleotide sequence ID" value="NZ_KI519499.1"/>
</dbReference>
<reference evidence="3" key="1">
    <citation type="journal article" date="1993" name="Microbiol. Rev.">
        <title>Structural, functional, and evolutionary relationships among extracellular solute-binding receptors of bacteria.</title>
        <authorList>
            <person name="Tam R."/>
            <person name="Saier M.H. Jr."/>
        </authorList>
    </citation>
    <scope>NUCLEOTIDE SEQUENCE</scope>
</reference>